<accession>A0A445EDS6</accession>
<organism evidence="4 5">
    <name type="scientific">Arachis hypogaea</name>
    <name type="common">Peanut</name>
    <dbReference type="NCBI Taxonomy" id="3818"/>
    <lineage>
        <taxon>Eukaryota</taxon>
        <taxon>Viridiplantae</taxon>
        <taxon>Streptophyta</taxon>
        <taxon>Embryophyta</taxon>
        <taxon>Tracheophyta</taxon>
        <taxon>Spermatophyta</taxon>
        <taxon>Magnoliopsida</taxon>
        <taxon>eudicotyledons</taxon>
        <taxon>Gunneridae</taxon>
        <taxon>Pentapetalae</taxon>
        <taxon>rosids</taxon>
        <taxon>fabids</taxon>
        <taxon>Fabales</taxon>
        <taxon>Fabaceae</taxon>
        <taxon>Papilionoideae</taxon>
        <taxon>50 kb inversion clade</taxon>
        <taxon>dalbergioids sensu lato</taxon>
        <taxon>Dalbergieae</taxon>
        <taxon>Pterocarpus clade</taxon>
        <taxon>Arachis</taxon>
    </lineage>
</organism>
<evidence type="ECO:0000313" key="4">
    <source>
        <dbReference type="EMBL" id="RYR73568.1"/>
    </source>
</evidence>
<dbReference type="EMBL" id="SDMP01000002">
    <property type="protein sequence ID" value="RYR73568.1"/>
    <property type="molecule type" value="Genomic_DNA"/>
</dbReference>
<proteinExistence type="predicted"/>
<protein>
    <recommendedName>
        <fullName evidence="3">Leucine-rich repeat-containing N-terminal plant-type domain-containing protein</fullName>
    </recommendedName>
</protein>
<evidence type="ECO:0000259" key="3">
    <source>
        <dbReference type="Pfam" id="PF08263"/>
    </source>
</evidence>
<dbReference type="InterPro" id="IPR013210">
    <property type="entry name" value="LRR_N_plant-typ"/>
</dbReference>
<dbReference type="Proteomes" id="UP000289738">
    <property type="component" value="Chromosome A02"/>
</dbReference>
<feature type="domain" description="Leucine-rich repeat-containing N-terminal plant-type" evidence="3">
    <location>
        <begin position="24"/>
        <end position="63"/>
    </location>
</feature>
<comment type="caution">
    <text evidence="4">The sequence shown here is derived from an EMBL/GenBank/DDBJ whole genome shotgun (WGS) entry which is preliminary data.</text>
</comment>
<evidence type="ECO:0000256" key="2">
    <source>
        <dbReference type="ARBA" id="ARBA00022737"/>
    </source>
</evidence>
<keyword evidence="1" id="KW-0433">Leucine-rich repeat</keyword>
<keyword evidence="5" id="KW-1185">Reference proteome</keyword>
<keyword evidence="2" id="KW-0677">Repeat</keyword>
<dbReference type="Pfam" id="PF08263">
    <property type="entry name" value="LRRNT_2"/>
    <property type="match status" value="1"/>
</dbReference>
<gene>
    <name evidence="4" type="ORF">Ahy_A02g007968</name>
</gene>
<name>A0A445EDS6_ARAHY</name>
<sequence>MGVMSRRVMPSCGTMHLNIASMIGDALNSLKNRLTDPAGVLQSWDSTLVNPSSRTCTLHWIGVRKRVGQCLCPLVKFNRSKSLNILPKIRQKIRMYPVLLQEC</sequence>
<evidence type="ECO:0000313" key="5">
    <source>
        <dbReference type="Proteomes" id="UP000289738"/>
    </source>
</evidence>
<reference evidence="4 5" key="1">
    <citation type="submission" date="2019-01" db="EMBL/GenBank/DDBJ databases">
        <title>Sequencing of cultivated peanut Arachis hypogaea provides insights into genome evolution and oil improvement.</title>
        <authorList>
            <person name="Chen X."/>
        </authorList>
    </citation>
    <scope>NUCLEOTIDE SEQUENCE [LARGE SCALE GENOMIC DNA]</scope>
    <source>
        <strain evidence="5">cv. Fuhuasheng</strain>
        <tissue evidence="4">Leaves</tissue>
    </source>
</reference>
<dbReference type="AlphaFoldDB" id="A0A445EDS6"/>
<evidence type="ECO:0000256" key="1">
    <source>
        <dbReference type="ARBA" id="ARBA00022614"/>
    </source>
</evidence>